<dbReference type="RefSeq" id="WP_009540206.1">
    <property type="nucleotide sequence ID" value="NZ_ANHY01000007.1"/>
</dbReference>
<organism evidence="1 2">
    <name type="scientific">Caenispirillum salinarum AK4</name>
    <dbReference type="NCBI Taxonomy" id="1238182"/>
    <lineage>
        <taxon>Bacteria</taxon>
        <taxon>Pseudomonadati</taxon>
        <taxon>Pseudomonadota</taxon>
        <taxon>Alphaproteobacteria</taxon>
        <taxon>Rhodospirillales</taxon>
        <taxon>Novispirillaceae</taxon>
        <taxon>Caenispirillum</taxon>
    </lineage>
</organism>
<dbReference type="NCBIfam" id="TIGR02444">
    <property type="entry name" value="TIGR02444 family protein"/>
    <property type="match status" value="1"/>
</dbReference>
<dbReference type="Pfam" id="PF09523">
    <property type="entry name" value="DUF2390"/>
    <property type="match status" value="1"/>
</dbReference>
<protein>
    <recommendedName>
        <fullName evidence="3">TIGR02444 family protein</fullName>
    </recommendedName>
</protein>
<evidence type="ECO:0000313" key="2">
    <source>
        <dbReference type="Proteomes" id="UP000009881"/>
    </source>
</evidence>
<gene>
    <name evidence="1" type="ORF">C882_4098</name>
</gene>
<proteinExistence type="predicted"/>
<reference evidence="1 2" key="1">
    <citation type="journal article" date="2013" name="Genome Announc.">
        <title>Draft Genome Sequence of an Alphaproteobacterium, Caenispirillum salinarum AK4(T), Isolated from a Solar Saltern.</title>
        <authorList>
            <person name="Khatri I."/>
            <person name="Singh A."/>
            <person name="Korpole S."/>
            <person name="Pinnaka A.K."/>
            <person name="Subramanian S."/>
        </authorList>
    </citation>
    <scope>NUCLEOTIDE SEQUENCE [LARGE SCALE GENOMIC DNA]</scope>
    <source>
        <strain evidence="1 2">AK4</strain>
    </source>
</reference>
<evidence type="ECO:0008006" key="3">
    <source>
        <dbReference type="Google" id="ProtNLM"/>
    </source>
</evidence>
<dbReference type="STRING" id="1238182.C882_4098"/>
<accession>K9HQQ9</accession>
<dbReference type="InterPro" id="IPR012659">
    <property type="entry name" value="CHP02444"/>
</dbReference>
<dbReference type="AlphaFoldDB" id="K9HQQ9"/>
<sequence>MTDDVSPQPPAPPVLAPEEAAAHPFWRFSLSVYGRAGVAEAALALQNRRGADVNLLLFLLWRTASGHDVSDALLSRAAAVSRDWQAAVVGPVRRARKAVKGMGGLYSRLKETELACEQAEQMALAGLVDDTASEAAAPVETRRLAAETALRAYLSTLPGTPMAGEEEALEALVRAALAER</sequence>
<dbReference type="eggNOG" id="COG5589">
    <property type="taxonomic scope" value="Bacteria"/>
</dbReference>
<name>K9HQQ9_9PROT</name>
<comment type="caution">
    <text evidence="1">The sequence shown here is derived from an EMBL/GenBank/DDBJ whole genome shotgun (WGS) entry which is preliminary data.</text>
</comment>
<dbReference type="OrthoDB" id="7875767at2"/>
<evidence type="ECO:0000313" key="1">
    <source>
        <dbReference type="EMBL" id="EKV30761.1"/>
    </source>
</evidence>
<dbReference type="Proteomes" id="UP000009881">
    <property type="component" value="Unassembled WGS sequence"/>
</dbReference>
<dbReference type="EMBL" id="ANHY01000007">
    <property type="protein sequence ID" value="EKV30761.1"/>
    <property type="molecule type" value="Genomic_DNA"/>
</dbReference>
<keyword evidence="2" id="KW-1185">Reference proteome</keyword>